<keyword evidence="2" id="KW-1185">Reference proteome</keyword>
<sequence>MASKVYDRFLRACPLWLQIVFREQCLSAQELSDEKFKSVLKKLASNDVTLNEGDVNLNDAISGNESWDSSDDEPINKIVEETKRKSSAKMKNEIEQAKSSLSNEMKNDTVSKNRDEIVTRKKLFSSEELPSTSHSAYNKLIYNTQTFSGPKRSCGQVLHPKKLIPEATKRKEEQSLGRNLTSSTIPKPPLIVKLCNDGNGEMMELSSNMSQTPRKIVHKLTDVNAVKTLKQTICSVDDIAPHCSVGTARVKRSLPNLNLAKAKNRQKLFAKNFMNKSGTSKQLRLVDGNFRNLIAKATKADSTPNENQQHLVCLESSFSQQPTLSGRHGGSNNRHADANVPDFDLVVSKWGSSSNVGQCQSLGLFRTTFGNNRMLVLIVDAKLLINR</sequence>
<evidence type="ECO:0000313" key="1">
    <source>
        <dbReference type="EnsemblMetazoa" id="GAUT046176-PA"/>
    </source>
</evidence>
<reference evidence="1" key="1">
    <citation type="submission" date="2020-05" db="UniProtKB">
        <authorList>
            <consortium name="EnsemblMetazoa"/>
        </authorList>
    </citation>
    <scope>IDENTIFICATION</scope>
    <source>
        <strain evidence="1">TTRI</strain>
    </source>
</reference>
<organism evidence="1 2">
    <name type="scientific">Glossina austeni</name>
    <name type="common">Savannah tsetse fly</name>
    <dbReference type="NCBI Taxonomy" id="7395"/>
    <lineage>
        <taxon>Eukaryota</taxon>
        <taxon>Metazoa</taxon>
        <taxon>Ecdysozoa</taxon>
        <taxon>Arthropoda</taxon>
        <taxon>Hexapoda</taxon>
        <taxon>Insecta</taxon>
        <taxon>Pterygota</taxon>
        <taxon>Neoptera</taxon>
        <taxon>Endopterygota</taxon>
        <taxon>Diptera</taxon>
        <taxon>Brachycera</taxon>
        <taxon>Muscomorpha</taxon>
        <taxon>Hippoboscoidea</taxon>
        <taxon>Glossinidae</taxon>
        <taxon>Glossina</taxon>
    </lineage>
</organism>
<name>A0A1A9VSP0_GLOAU</name>
<protein>
    <submittedName>
        <fullName evidence="1">Uncharacterized protein</fullName>
    </submittedName>
</protein>
<accession>A0A1A9VSP0</accession>
<dbReference type="EnsemblMetazoa" id="GAUT046176-RA">
    <property type="protein sequence ID" value="GAUT046176-PA"/>
    <property type="gene ID" value="GAUT046176"/>
</dbReference>
<dbReference type="AlphaFoldDB" id="A0A1A9VSP0"/>
<proteinExistence type="predicted"/>
<dbReference type="Proteomes" id="UP000078200">
    <property type="component" value="Unassembled WGS sequence"/>
</dbReference>
<dbReference type="VEuPathDB" id="VectorBase:GAUT046176"/>
<evidence type="ECO:0000313" key="2">
    <source>
        <dbReference type="Proteomes" id="UP000078200"/>
    </source>
</evidence>